<dbReference type="HOGENOM" id="CLU_058267_1_0_1"/>
<dbReference type="RefSeq" id="XP_013254887.1">
    <property type="nucleotide sequence ID" value="XM_013399433.1"/>
</dbReference>
<dbReference type="EMBL" id="AMGV01000018">
    <property type="protein sequence ID" value="KEF52297.1"/>
    <property type="molecule type" value="Genomic_DNA"/>
</dbReference>
<dbReference type="GeneID" id="25286435"/>
<accession>A0A072NY27</accession>
<gene>
    <name evidence="1" type="ORF">A1O9_11537</name>
</gene>
<dbReference type="OrthoDB" id="1193027at2759"/>
<sequence>MAGAAFLLGNAEEVGNIQDGVGAGIDLYKLYTGDGSAAAGWPTKDQWVSFEDMFNANRAMMRASCVNLGADCGANNSGEEIDQIWNAIQFVAHLAGVDHRFILAVMLQESKGCVRVRTTGSGLANPGLRQSHNGQYSCNQNSVVLNPCPGSHIFGMIHEGVRGTMDGDGIAGVLNKVATCDDAGQYISGSIPDETRLEIAGLSTACYASDIANRLTGWVVAPSQCHF</sequence>
<dbReference type="VEuPathDB" id="FungiDB:A1O9_11537"/>
<proteinExistence type="predicted"/>
<reference evidence="1 2" key="1">
    <citation type="submission" date="2013-03" db="EMBL/GenBank/DDBJ databases">
        <title>The Genome Sequence of Exophiala aquamarina CBS 119918.</title>
        <authorList>
            <consortium name="The Broad Institute Genomics Platform"/>
            <person name="Cuomo C."/>
            <person name="de Hoog S."/>
            <person name="Gorbushina A."/>
            <person name="Walker B."/>
            <person name="Young S.K."/>
            <person name="Zeng Q."/>
            <person name="Gargeya S."/>
            <person name="Fitzgerald M."/>
            <person name="Haas B."/>
            <person name="Abouelleil A."/>
            <person name="Allen A.W."/>
            <person name="Alvarado L."/>
            <person name="Arachchi H.M."/>
            <person name="Berlin A.M."/>
            <person name="Chapman S.B."/>
            <person name="Gainer-Dewar J."/>
            <person name="Goldberg J."/>
            <person name="Griggs A."/>
            <person name="Gujja S."/>
            <person name="Hansen M."/>
            <person name="Howarth C."/>
            <person name="Imamovic A."/>
            <person name="Ireland A."/>
            <person name="Larimer J."/>
            <person name="McCowan C."/>
            <person name="Murphy C."/>
            <person name="Pearson M."/>
            <person name="Poon T.W."/>
            <person name="Priest M."/>
            <person name="Roberts A."/>
            <person name="Saif S."/>
            <person name="Shea T."/>
            <person name="Sisk P."/>
            <person name="Sykes S."/>
            <person name="Wortman J."/>
            <person name="Nusbaum C."/>
            <person name="Birren B."/>
        </authorList>
    </citation>
    <scope>NUCLEOTIDE SEQUENCE [LARGE SCALE GENOMIC DNA]</scope>
    <source>
        <strain evidence="1 2">CBS 119918</strain>
    </source>
</reference>
<protein>
    <submittedName>
        <fullName evidence="1">Uncharacterized protein</fullName>
    </submittedName>
</protein>
<organism evidence="1 2">
    <name type="scientific">Exophiala aquamarina CBS 119918</name>
    <dbReference type="NCBI Taxonomy" id="1182545"/>
    <lineage>
        <taxon>Eukaryota</taxon>
        <taxon>Fungi</taxon>
        <taxon>Dikarya</taxon>
        <taxon>Ascomycota</taxon>
        <taxon>Pezizomycotina</taxon>
        <taxon>Eurotiomycetes</taxon>
        <taxon>Chaetothyriomycetidae</taxon>
        <taxon>Chaetothyriales</taxon>
        <taxon>Herpotrichiellaceae</taxon>
        <taxon>Exophiala</taxon>
    </lineage>
</organism>
<comment type="caution">
    <text evidence="1">The sequence shown here is derived from an EMBL/GenBank/DDBJ whole genome shotgun (WGS) entry which is preliminary data.</text>
</comment>
<evidence type="ECO:0000313" key="1">
    <source>
        <dbReference type="EMBL" id="KEF52297.1"/>
    </source>
</evidence>
<dbReference type="AlphaFoldDB" id="A0A072NY27"/>
<evidence type="ECO:0000313" key="2">
    <source>
        <dbReference type="Proteomes" id="UP000027920"/>
    </source>
</evidence>
<name>A0A072NY27_9EURO</name>
<dbReference type="Proteomes" id="UP000027920">
    <property type="component" value="Unassembled WGS sequence"/>
</dbReference>
<keyword evidence="2" id="KW-1185">Reference proteome</keyword>